<evidence type="ECO:0000256" key="3">
    <source>
        <dbReference type="ARBA" id="ARBA00022692"/>
    </source>
</evidence>
<dbReference type="STRING" id="1307839.L21SP5_00439"/>
<dbReference type="OrthoDB" id="9812094at2"/>
<dbReference type="RefSeq" id="WP_057951698.1">
    <property type="nucleotide sequence ID" value="NZ_CP013118.1"/>
</dbReference>
<keyword evidence="8" id="KW-1185">Reference proteome</keyword>
<accession>A0A0S2HVT8</accession>
<sequence>MDRKRIVRSVVFLVVGVGLLWLVFRDTKLDQLYNELNKINPFWIGVSILINILSQFVRGVRWKMLFKPMKYNPRTTNIFLSVIVLAFTNQVIPRGGEIARLGIINRYEKIPLAKLFGTALVERLTDLFILFLIFTALLAWQMPLIIKIIELPEVSMQNLSFSTVMIIIGSSVAFLLVAWFLLRRFNVFERFRDKLQKVGRDIKEGFTSLYKIKGKIWYLAQSVLIYVLWLLMFYVLIFAYPPMKDVSFTAAAFTFGVATSAFLLPIQSGMGAWHFLAIQSLMLFGIGHDTAAVFALMAHAVTNLVHLPLGAIAFAVLPIVNRKRLYAN</sequence>
<evidence type="ECO:0000313" key="8">
    <source>
        <dbReference type="Proteomes" id="UP000064893"/>
    </source>
</evidence>
<dbReference type="EMBL" id="CP013118">
    <property type="protein sequence ID" value="ALO14118.1"/>
    <property type="molecule type" value="Genomic_DNA"/>
</dbReference>
<feature type="transmembrane region" description="Helical" evidence="6">
    <location>
        <begin position="276"/>
        <end position="298"/>
    </location>
</feature>
<dbReference type="KEGG" id="blq:L21SP5_00439"/>
<dbReference type="Pfam" id="PF03706">
    <property type="entry name" value="LPG_synthase_TM"/>
    <property type="match status" value="1"/>
</dbReference>
<evidence type="ECO:0000256" key="5">
    <source>
        <dbReference type="ARBA" id="ARBA00023136"/>
    </source>
</evidence>
<feature type="transmembrane region" description="Helical" evidence="6">
    <location>
        <begin position="161"/>
        <end position="182"/>
    </location>
</feature>
<dbReference type="PANTHER" id="PTHR39087">
    <property type="entry name" value="UPF0104 MEMBRANE PROTEIN MJ1595"/>
    <property type="match status" value="1"/>
</dbReference>
<feature type="transmembrane region" description="Helical" evidence="6">
    <location>
        <begin position="246"/>
        <end position="264"/>
    </location>
</feature>
<comment type="subcellular location">
    <subcellularLocation>
        <location evidence="1">Cell membrane</location>
        <topology evidence="1">Multi-pass membrane protein</topology>
    </subcellularLocation>
</comment>
<keyword evidence="4 6" id="KW-1133">Transmembrane helix</keyword>
<evidence type="ECO:0000313" key="7">
    <source>
        <dbReference type="EMBL" id="ALO14118.1"/>
    </source>
</evidence>
<feature type="transmembrane region" description="Helical" evidence="6">
    <location>
        <begin position="41"/>
        <end position="60"/>
    </location>
</feature>
<dbReference type="NCBIfam" id="TIGR00374">
    <property type="entry name" value="flippase-like domain"/>
    <property type="match status" value="1"/>
</dbReference>
<dbReference type="GO" id="GO:0005886">
    <property type="term" value="C:plasma membrane"/>
    <property type="evidence" value="ECO:0007669"/>
    <property type="project" value="UniProtKB-SubCell"/>
</dbReference>
<evidence type="ECO:0000256" key="1">
    <source>
        <dbReference type="ARBA" id="ARBA00004651"/>
    </source>
</evidence>
<organism evidence="7 8">
    <name type="scientific">Salinivirga cyanobacteriivorans</name>
    <dbReference type="NCBI Taxonomy" id="1307839"/>
    <lineage>
        <taxon>Bacteria</taxon>
        <taxon>Pseudomonadati</taxon>
        <taxon>Bacteroidota</taxon>
        <taxon>Bacteroidia</taxon>
        <taxon>Bacteroidales</taxon>
        <taxon>Salinivirgaceae</taxon>
        <taxon>Salinivirga</taxon>
    </lineage>
</organism>
<feature type="transmembrane region" description="Helical" evidence="6">
    <location>
        <begin position="304"/>
        <end position="320"/>
    </location>
</feature>
<protein>
    <recommendedName>
        <fullName evidence="9">Flippase-like domain-containing protein</fullName>
    </recommendedName>
</protein>
<keyword evidence="5 6" id="KW-0472">Membrane</keyword>
<keyword evidence="3 6" id="KW-0812">Transmembrane</keyword>
<dbReference type="Proteomes" id="UP000064893">
    <property type="component" value="Chromosome"/>
</dbReference>
<name>A0A0S2HVT8_9BACT</name>
<dbReference type="PANTHER" id="PTHR39087:SF2">
    <property type="entry name" value="UPF0104 MEMBRANE PROTEIN MJ1595"/>
    <property type="match status" value="1"/>
</dbReference>
<evidence type="ECO:0000256" key="6">
    <source>
        <dbReference type="SAM" id="Phobius"/>
    </source>
</evidence>
<reference evidence="7 8" key="1">
    <citation type="submission" date="2015-11" db="EMBL/GenBank/DDBJ databases">
        <title>Description and complete genome sequence of a novel strain predominating in hypersaline microbial mats and representing a new family of the Bacteriodetes phylum.</title>
        <authorList>
            <person name="Spring S."/>
            <person name="Bunk B."/>
            <person name="Sproer C."/>
            <person name="Klenk H.-P."/>
        </authorList>
    </citation>
    <scope>NUCLEOTIDE SEQUENCE [LARGE SCALE GENOMIC DNA]</scope>
    <source>
        <strain evidence="7 8">L21-Spi-D4</strain>
    </source>
</reference>
<gene>
    <name evidence="7" type="ORF">L21SP5_00439</name>
</gene>
<proteinExistence type="predicted"/>
<keyword evidence="2" id="KW-1003">Cell membrane</keyword>
<feature type="transmembrane region" description="Helical" evidence="6">
    <location>
        <begin position="216"/>
        <end position="240"/>
    </location>
</feature>
<evidence type="ECO:0000256" key="4">
    <source>
        <dbReference type="ARBA" id="ARBA00022989"/>
    </source>
</evidence>
<dbReference type="InterPro" id="IPR022791">
    <property type="entry name" value="L-PG_synthase/AglD"/>
</dbReference>
<evidence type="ECO:0008006" key="9">
    <source>
        <dbReference type="Google" id="ProtNLM"/>
    </source>
</evidence>
<evidence type="ECO:0000256" key="2">
    <source>
        <dbReference type="ARBA" id="ARBA00022475"/>
    </source>
</evidence>
<dbReference type="AlphaFoldDB" id="A0A0S2HVT8"/>
<feature type="transmembrane region" description="Helical" evidence="6">
    <location>
        <begin position="127"/>
        <end position="149"/>
    </location>
</feature>